<dbReference type="SUPFAM" id="SSF110296">
    <property type="entry name" value="Oligoxyloglucan reducing end-specific cellobiohydrolase"/>
    <property type="match status" value="1"/>
</dbReference>
<comment type="caution">
    <text evidence="5">The sequence shown here is derived from an EMBL/GenBank/DDBJ whole genome shotgun (WGS) entry which is preliminary data.</text>
</comment>
<keyword evidence="1" id="KW-0602">Photosynthesis</keyword>
<protein>
    <recommendedName>
        <fullName evidence="4">Photosynthesis system II assembly factor Ycf48/Hcf136-like domain-containing protein</fullName>
    </recommendedName>
</protein>
<keyword evidence="2" id="KW-0604">Photosystem II</keyword>
<gene>
    <name evidence="5" type="ORF">DKG75_22385</name>
</gene>
<feature type="region of interest" description="Disordered" evidence="3">
    <location>
        <begin position="1"/>
        <end position="30"/>
    </location>
</feature>
<dbReference type="Pfam" id="PF14870">
    <property type="entry name" value="PSII_BNR"/>
    <property type="match status" value="1"/>
</dbReference>
<reference evidence="6" key="1">
    <citation type="submission" date="2018-05" db="EMBL/GenBank/DDBJ databases">
        <title>Zavarzinia sp. HR-AS.</title>
        <authorList>
            <person name="Lee Y."/>
            <person name="Jeon C.O."/>
        </authorList>
    </citation>
    <scope>NUCLEOTIDE SEQUENCE [LARGE SCALE GENOMIC DNA]</scope>
    <source>
        <strain evidence="6">DSM 1231</strain>
    </source>
</reference>
<dbReference type="EMBL" id="QGLF01000009">
    <property type="protein sequence ID" value="PWR17627.1"/>
    <property type="molecule type" value="Genomic_DNA"/>
</dbReference>
<evidence type="ECO:0000313" key="5">
    <source>
        <dbReference type="EMBL" id="PWR17627.1"/>
    </source>
</evidence>
<evidence type="ECO:0000256" key="3">
    <source>
        <dbReference type="SAM" id="MobiDB-lite"/>
    </source>
</evidence>
<dbReference type="OrthoDB" id="9764804at2"/>
<dbReference type="GO" id="GO:0015979">
    <property type="term" value="P:photosynthesis"/>
    <property type="evidence" value="ECO:0007669"/>
    <property type="project" value="UniProtKB-KW"/>
</dbReference>
<dbReference type="AlphaFoldDB" id="A0A317DSH8"/>
<name>A0A317DSH8_9PROT</name>
<dbReference type="GO" id="GO:0009523">
    <property type="term" value="C:photosystem II"/>
    <property type="evidence" value="ECO:0007669"/>
    <property type="project" value="UniProtKB-KW"/>
</dbReference>
<accession>A0A317DSH8</accession>
<dbReference type="InterPro" id="IPR015943">
    <property type="entry name" value="WD40/YVTN_repeat-like_dom_sf"/>
</dbReference>
<organism evidence="5 6">
    <name type="scientific">Zavarzinia compransoris</name>
    <dbReference type="NCBI Taxonomy" id="1264899"/>
    <lineage>
        <taxon>Bacteria</taxon>
        <taxon>Pseudomonadati</taxon>
        <taxon>Pseudomonadota</taxon>
        <taxon>Alphaproteobacteria</taxon>
        <taxon>Rhodospirillales</taxon>
        <taxon>Zavarziniaceae</taxon>
        <taxon>Zavarzinia</taxon>
    </lineage>
</organism>
<dbReference type="PANTHER" id="PTHR47199">
    <property type="entry name" value="PHOTOSYSTEM II STABILITY/ASSEMBLY FACTOR HCF136, CHLOROPLASTIC"/>
    <property type="match status" value="1"/>
</dbReference>
<evidence type="ECO:0000256" key="1">
    <source>
        <dbReference type="ARBA" id="ARBA00022531"/>
    </source>
</evidence>
<dbReference type="Gene3D" id="2.130.10.10">
    <property type="entry name" value="YVTN repeat-like/Quinoprotein amine dehydrogenase"/>
    <property type="match status" value="1"/>
</dbReference>
<sequence>MVPTIHNGLTGRSVQEHRRPKASRIKGGTSGMRPGITLAESLGLARISLFLSKASRRAPRWWGPAVLACALAVPAHAGPAPVRDYPDNLFGIALAADGAAIATGYHGAVKLSADGGQAWTAGESGTADLLRRVTWLDGGRAFAVSHRGRILASDDGGRRWQTVHREEGLYLRAIDFADDASGWAVGHNGVILHTADGGRSWATQALSDYKGRDLPRLGAVVALDARRAVAAGEFGVIAATEDAGATWRVITEQVYPTLLDLAIVKDRGYAVGLNGTLLSLGLDGAGTWQVSPVETGGVQHLLAVALSADGGTGLVGGNGVLFTVTGAKLAPAAVAPEFPLGYAWIGGVAIGRGGQAVAVGQGGVVLRADRPEGPFLPAATGPFAIQSLTETDRVPQ</sequence>
<evidence type="ECO:0000313" key="6">
    <source>
        <dbReference type="Proteomes" id="UP000246077"/>
    </source>
</evidence>
<dbReference type="PANTHER" id="PTHR47199:SF2">
    <property type="entry name" value="PHOTOSYSTEM II STABILITY_ASSEMBLY FACTOR HCF136, CHLOROPLASTIC"/>
    <property type="match status" value="1"/>
</dbReference>
<evidence type="ECO:0000256" key="2">
    <source>
        <dbReference type="ARBA" id="ARBA00023276"/>
    </source>
</evidence>
<evidence type="ECO:0000259" key="4">
    <source>
        <dbReference type="Pfam" id="PF14870"/>
    </source>
</evidence>
<feature type="domain" description="Photosynthesis system II assembly factor Ycf48/Hcf136-like" evidence="4">
    <location>
        <begin position="134"/>
        <end position="252"/>
    </location>
</feature>
<proteinExistence type="predicted"/>
<keyword evidence="6" id="KW-1185">Reference proteome</keyword>
<dbReference type="InterPro" id="IPR028203">
    <property type="entry name" value="PSII_CF48-like_dom"/>
</dbReference>
<dbReference type="Proteomes" id="UP000246077">
    <property type="component" value="Unassembled WGS sequence"/>
</dbReference>